<evidence type="ECO:0000313" key="2">
    <source>
        <dbReference type="Proteomes" id="UP001239111"/>
    </source>
</evidence>
<dbReference type="Proteomes" id="UP001239111">
    <property type="component" value="Chromosome 2"/>
</dbReference>
<accession>A0ACC2P050</accession>
<organism evidence="1 2">
    <name type="scientific">Eretmocerus hayati</name>
    <dbReference type="NCBI Taxonomy" id="131215"/>
    <lineage>
        <taxon>Eukaryota</taxon>
        <taxon>Metazoa</taxon>
        <taxon>Ecdysozoa</taxon>
        <taxon>Arthropoda</taxon>
        <taxon>Hexapoda</taxon>
        <taxon>Insecta</taxon>
        <taxon>Pterygota</taxon>
        <taxon>Neoptera</taxon>
        <taxon>Endopterygota</taxon>
        <taxon>Hymenoptera</taxon>
        <taxon>Apocrita</taxon>
        <taxon>Proctotrupomorpha</taxon>
        <taxon>Chalcidoidea</taxon>
        <taxon>Aphelinidae</taxon>
        <taxon>Aphelininae</taxon>
        <taxon>Eretmocerus</taxon>
    </lineage>
</organism>
<protein>
    <submittedName>
        <fullName evidence="1">Uncharacterized protein</fullName>
    </submittedName>
</protein>
<proteinExistence type="predicted"/>
<reference evidence="1" key="1">
    <citation type="submission" date="2023-04" db="EMBL/GenBank/DDBJ databases">
        <title>A chromosome-level genome assembly of the parasitoid wasp Eretmocerus hayati.</title>
        <authorList>
            <person name="Zhong Y."/>
            <person name="Liu S."/>
            <person name="Liu Y."/>
        </authorList>
    </citation>
    <scope>NUCLEOTIDE SEQUENCE</scope>
    <source>
        <strain evidence="1">ZJU_SS_LIU_2023</strain>
    </source>
</reference>
<comment type="caution">
    <text evidence="1">The sequence shown here is derived from an EMBL/GenBank/DDBJ whole genome shotgun (WGS) entry which is preliminary data.</text>
</comment>
<gene>
    <name evidence="1" type="ORF">QAD02_010951</name>
</gene>
<dbReference type="EMBL" id="CM056742">
    <property type="protein sequence ID" value="KAJ8675165.1"/>
    <property type="molecule type" value="Genomic_DNA"/>
</dbReference>
<keyword evidence="2" id="KW-1185">Reference proteome</keyword>
<sequence>MNKSQRLPKEDIKEHDVSAFRVRRGRSDREDKSLTTNPPMTIACTKTCRVRKTREASLKIEDLLNDQKNNDSDVHRESDEKSPTDSDESRKTNYGFEFLFGSGGIDSSPCGGFLDTQDLLNNIKNNDSKVHRVSVQSSSPDSDESLKNKNKPENLSGHEAHDPSSGEGSLIIQDSLNDPKSHDLEVHDNLHQKFPTDSGESLKDAHNSDNLNGYEAEGSSPGGGLLENQDSMNGCSNNYSGAYGKSNQYLPTHSDESLENAHKSENLKGYEAEGSSLGERLLENQNLLNDHSL</sequence>
<evidence type="ECO:0000313" key="1">
    <source>
        <dbReference type="EMBL" id="KAJ8675165.1"/>
    </source>
</evidence>
<name>A0ACC2P050_9HYME</name>